<dbReference type="RefSeq" id="WP_380888080.1">
    <property type="nucleotide sequence ID" value="NZ_JBHUDY010000001.1"/>
</dbReference>
<protein>
    <submittedName>
        <fullName evidence="1">Uncharacterized protein</fullName>
    </submittedName>
</protein>
<organism evidence="1 2">
    <name type="scientific">Sphingomonas tabacisoli</name>
    <dbReference type="NCBI Taxonomy" id="2249466"/>
    <lineage>
        <taxon>Bacteria</taxon>
        <taxon>Pseudomonadati</taxon>
        <taxon>Pseudomonadota</taxon>
        <taxon>Alphaproteobacteria</taxon>
        <taxon>Sphingomonadales</taxon>
        <taxon>Sphingomonadaceae</taxon>
        <taxon>Sphingomonas</taxon>
    </lineage>
</organism>
<dbReference type="EMBL" id="JBHUDY010000001">
    <property type="protein sequence ID" value="MFD1611487.1"/>
    <property type="molecule type" value="Genomic_DNA"/>
</dbReference>
<reference evidence="2" key="1">
    <citation type="journal article" date="2019" name="Int. J. Syst. Evol. Microbiol.">
        <title>The Global Catalogue of Microorganisms (GCM) 10K type strain sequencing project: providing services to taxonomists for standard genome sequencing and annotation.</title>
        <authorList>
            <consortium name="The Broad Institute Genomics Platform"/>
            <consortium name="The Broad Institute Genome Sequencing Center for Infectious Disease"/>
            <person name="Wu L."/>
            <person name="Ma J."/>
        </authorList>
    </citation>
    <scope>NUCLEOTIDE SEQUENCE [LARGE SCALE GENOMIC DNA]</scope>
    <source>
        <strain evidence="2">CGMCC 1.16275</strain>
    </source>
</reference>
<accession>A0ABW4I1S9</accession>
<proteinExistence type="predicted"/>
<sequence>MQIDDSDWRKEDLRHDWSIEDLPGGTDGLFTKAAIGKSGTVFTIGSEGWYLKHFRVEQSCGRADRSAVRLRTRAGRGLAQ</sequence>
<comment type="caution">
    <text evidence="1">The sequence shown here is derived from an EMBL/GenBank/DDBJ whole genome shotgun (WGS) entry which is preliminary data.</text>
</comment>
<dbReference type="Gene3D" id="2.60.120.260">
    <property type="entry name" value="Galactose-binding domain-like"/>
    <property type="match status" value="1"/>
</dbReference>
<name>A0ABW4I1S9_9SPHN</name>
<evidence type="ECO:0000313" key="1">
    <source>
        <dbReference type="EMBL" id="MFD1611487.1"/>
    </source>
</evidence>
<evidence type="ECO:0000313" key="2">
    <source>
        <dbReference type="Proteomes" id="UP001597115"/>
    </source>
</evidence>
<dbReference type="Proteomes" id="UP001597115">
    <property type="component" value="Unassembled WGS sequence"/>
</dbReference>
<keyword evidence="2" id="KW-1185">Reference proteome</keyword>
<gene>
    <name evidence="1" type="ORF">ACFSCW_06690</name>
</gene>